<evidence type="ECO:0000313" key="3">
    <source>
        <dbReference type="EMBL" id="MPY66928.1"/>
    </source>
</evidence>
<comment type="caution">
    <text evidence="3">The sequence shown here is derived from an EMBL/GenBank/DDBJ whole genome shotgun (WGS) entry which is preliminary data.</text>
</comment>
<keyword evidence="1" id="KW-0732">Signal</keyword>
<proteinExistence type="predicted"/>
<reference evidence="3 4" key="1">
    <citation type="submission" date="2019-10" db="EMBL/GenBank/DDBJ databases">
        <title>Deinococcus sp. isolated from soil.</title>
        <authorList>
            <person name="Li Y."/>
            <person name="Wang J."/>
        </authorList>
    </citation>
    <scope>NUCLEOTIDE SEQUENCE [LARGE SCALE GENOMIC DNA]</scope>
    <source>
        <strain evidence="3 4">SDU3-2</strain>
    </source>
</reference>
<dbReference type="GO" id="GO:0030288">
    <property type="term" value="C:outer membrane-bounded periplasmic space"/>
    <property type="evidence" value="ECO:0007669"/>
    <property type="project" value="TreeGrafter"/>
</dbReference>
<feature type="chain" id="PRO_5030905173" description="Tail specific protease domain-containing protein" evidence="1">
    <location>
        <begin position="23"/>
        <end position="321"/>
    </location>
</feature>
<dbReference type="Proteomes" id="UP000484842">
    <property type="component" value="Unassembled WGS sequence"/>
</dbReference>
<evidence type="ECO:0000313" key="4">
    <source>
        <dbReference type="Proteomes" id="UP000484842"/>
    </source>
</evidence>
<name>A0A7X1TRL8_9DEIO</name>
<dbReference type="GO" id="GO:0004175">
    <property type="term" value="F:endopeptidase activity"/>
    <property type="evidence" value="ECO:0007669"/>
    <property type="project" value="TreeGrafter"/>
</dbReference>
<dbReference type="PANTHER" id="PTHR32060:SF30">
    <property type="entry name" value="CARBOXY-TERMINAL PROCESSING PROTEASE CTPA"/>
    <property type="match status" value="1"/>
</dbReference>
<dbReference type="Pfam" id="PF03572">
    <property type="entry name" value="Peptidase_S41"/>
    <property type="match status" value="1"/>
</dbReference>
<organism evidence="3 4">
    <name type="scientific">Deinococcus terrestris</name>
    <dbReference type="NCBI Taxonomy" id="2651870"/>
    <lineage>
        <taxon>Bacteria</taxon>
        <taxon>Thermotogati</taxon>
        <taxon>Deinococcota</taxon>
        <taxon>Deinococci</taxon>
        <taxon>Deinococcales</taxon>
        <taxon>Deinococcaceae</taxon>
        <taxon>Deinococcus</taxon>
    </lineage>
</organism>
<sequence length="321" mass="33666">MCSHLRRALASLGLLTLGLAGAGGTGGPPSVDAFALYDAAARLLRAHYAGPRMGEVDRLLTEERADLVRRCTGQPRCSESQGRAAVNAVLAALGDGHTRPLWNVPMHPAPPPAALDPRLRPTLRWEGKVAVMGLPEWFEVGMGAAFREVVGQAAARGATGLVVDLRDNPGGVLDECLAAAQVLAGDRVNLIGVGRSGAAIYDWRTTAQAQAARAWPRWKGPLVLLVSPDTASCGELLAYWGQQAGGTVVGLPTRGLLNTLARDFALPGPSVLRLTAARATPDGRVPLPGRVQPDLRAGPEVADILAGRDPVLEAALEVLRR</sequence>
<gene>
    <name evidence="3" type="ORF">F8S09_09525</name>
</gene>
<dbReference type="AlphaFoldDB" id="A0A7X1TRL8"/>
<dbReference type="GO" id="GO:0007165">
    <property type="term" value="P:signal transduction"/>
    <property type="evidence" value="ECO:0007669"/>
    <property type="project" value="TreeGrafter"/>
</dbReference>
<dbReference type="RefSeq" id="WP_152871246.1">
    <property type="nucleotide sequence ID" value="NZ_WBSL01000003.1"/>
</dbReference>
<dbReference type="GO" id="GO:0006508">
    <property type="term" value="P:proteolysis"/>
    <property type="evidence" value="ECO:0007669"/>
    <property type="project" value="InterPro"/>
</dbReference>
<dbReference type="GO" id="GO:0008236">
    <property type="term" value="F:serine-type peptidase activity"/>
    <property type="evidence" value="ECO:0007669"/>
    <property type="project" value="InterPro"/>
</dbReference>
<dbReference type="SMART" id="SM00245">
    <property type="entry name" value="TSPc"/>
    <property type="match status" value="1"/>
</dbReference>
<evidence type="ECO:0000259" key="2">
    <source>
        <dbReference type="SMART" id="SM00245"/>
    </source>
</evidence>
<accession>A0A7X1TRL8</accession>
<dbReference type="Gene3D" id="3.90.226.10">
    <property type="entry name" value="2-enoyl-CoA Hydratase, Chain A, domain 1"/>
    <property type="match status" value="1"/>
</dbReference>
<evidence type="ECO:0000256" key="1">
    <source>
        <dbReference type="SAM" id="SignalP"/>
    </source>
</evidence>
<dbReference type="InterPro" id="IPR005151">
    <property type="entry name" value="Tail-specific_protease"/>
</dbReference>
<dbReference type="PANTHER" id="PTHR32060">
    <property type="entry name" value="TAIL-SPECIFIC PROTEASE"/>
    <property type="match status" value="1"/>
</dbReference>
<dbReference type="SUPFAM" id="SSF52096">
    <property type="entry name" value="ClpP/crotonase"/>
    <property type="match status" value="1"/>
</dbReference>
<feature type="domain" description="Tail specific protease" evidence="2">
    <location>
        <begin position="60"/>
        <end position="298"/>
    </location>
</feature>
<feature type="signal peptide" evidence="1">
    <location>
        <begin position="1"/>
        <end position="22"/>
    </location>
</feature>
<dbReference type="EMBL" id="WBSL01000003">
    <property type="protein sequence ID" value="MPY66928.1"/>
    <property type="molecule type" value="Genomic_DNA"/>
</dbReference>
<protein>
    <recommendedName>
        <fullName evidence="2">Tail specific protease domain-containing protein</fullName>
    </recommendedName>
</protein>
<dbReference type="InterPro" id="IPR029045">
    <property type="entry name" value="ClpP/crotonase-like_dom_sf"/>
</dbReference>
<keyword evidence="4" id="KW-1185">Reference proteome</keyword>